<keyword evidence="1" id="KW-1133">Transmembrane helix</keyword>
<keyword evidence="1" id="KW-0812">Transmembrane</keyword>
<dbReference type="InterPro" id="IPR007813">
    <property type="entry name" value="PilN"/>
</dbReference>
<evidence type="ECO:0000256" key="1">
    <source>
        <dbReference type="SAM" id="Phobius"/>
    </source>
</evidence>
<protein>
    <recommendedName>
        <fullName evidence="4">Fimbrial assembly protein</fullName>
    </recommendedName>
</protein>
<sequence length="200" mass="22639">MIKINLLETTKEREPKGPTFGAAPPVSSIIIIGIVIVAIGLIVSAIWWYQKNNELNDTQTEVEAARQEVAELKPYIEEVVKYEKKKNLWAAKRDAIDMLRRNRNMPVHLLDEITKNLPQFLWLESVDIKGLASIDFKGQCSNKLDPSTFVNNLESSDFFKDVKLTQVMLKPSTSSGGETYEFIINAKIDNPFQQQPKAST</sequence>
<proteinExistence type="predicted"/>
<dbReference type="STRING" id="1817863.A2Y62_20575"/>
<name>A0A1F5VEE0_9BACT</name>
<comment type="caution">
    <text evidence="2">The sequence shown here is derived from an EMBL/GenBank/DDBJ whole genome shotgun (WGS) entry which is preliminary data.</text>
</comment>
<dbReference type="Proteomes" id="UP000178943">
    <property type="component" value="Unassembled WGS sequence"/>
</dbReference>
<evidence type="ECO:0000313" key="2">
    <source>
        <dbReference type="EMBL" id="OGF61819.1"/>
    </source>
</evidence>
<evidence type="ECO:0008006" key="4">
    <source>
        <dbReference type="Google" id="ProtNLM"/>
    </source>
</evidence>
<evidence type="ECO:0000313" key="3">
    <source>
        <dbReference type="Proteomes" id="UP000178943"/>
    </source>
</evidence>
<gene>
    <name evidence="2" type="ORF">A2Y62_20575</name>
</gene>
<feature type="transmembrane region" description="Helical" evidence="1">
    <location>
        <begin position="26"/>
        <end position="49"/>
    </location>
</feature>
<dbReference type="InterPro" id="IPR052534">
    <property type="entry name" value="Extracell_DNA_Util/SecSys_Comp"/>
</dbReference>
<accession>A0A1F5VEE0</accession>
<organism evidence="2 3">
    <name type="scientific">Candidatus Fischerbacteria bacterium RBG_13_37_8</name>
    <dbReference type="NCBI Taxonomy" id="1817863"/>
    <lineage>
        <taxon>Bacteria</taxon>
        <taxon>Candidatus Fischeribacteriota</taxon>
    </lineage>
</organism>
<dbReference type="Pfam" id="PF05137">
    <property type="entry name" value="PilN"/>
    <property type="match status" value="1"/>
</dbReference>
<dbReference type="EMBL" id="MFGW01000187">
    <property type="protein sequence ID" value="OGF61819.1"/>
    <property type="molecule type" value="Genomic_DNA"/>
</dbReference>
<reference evidence="2 3" key="1">
    <citation type="journal article" date="2016" name="Nat. Commun.">
        <title>Thousands of microbial genomes shed light on interconnected biogeochemical processes in an aquifer system.</title>
        <authorList>
            <person name="Anantharaman K."/>
            <person name="Brown C.T."/>
            <person name="Hug L.A."/>
            <person name="Sharon I."/>
            <person name="Castelle C.J."/>
            <person name="Probst A.J."/>
            <person name="Thomas B.C."/>
            <person name="Singh A."/>
            <person name="Wilkins M.J."/>
            <person name="Karaoz U."/>
            <person name="Brodie E.L."/>
            <person name="Williams K.H."/>
            <person name="Hubbard S.S."/>
            <person name="Banfield J.F."/>
        </authorList>
    </citation>
    <scope>NUCLEOTIDE SEQUENCE [LARGE SCALE GENOMIC DNA]</scope>
</reference>
<dbReference type="PANTHER" id="PTHR40278:SF1">
    <property type="entry name" value="DNA UTILIZATION PROTEIN HOFN"/>
    <property type="match status" value="1"/>
</dbReference>
<dbReference type="AlphaFoldDB" id="A0A1F5VEE0"/>
<dbReference type="PANTHER" id="PTHR40278">
    <property type="entry name" value="DNA UTILIZATION PROTEIN HOFN"/>
    <property type="match status" value="1"/>
</dbReference>
<keyword evidence="1" id="KW-0472">Membrane</keyword>